<reference evidence="4 5" key="1">
    <citation type="journal article" date="2010" name="Proc. Natl. Acad. Sci. U.S.A.">
        <title>Insights into evolution of multicellular fungi from the assembled chromosomes of the mushroom Coprinopsis cinerea (Coprinus cinereus).</title>
        <authorList>
            <person name="Stajich J.E."/>
            <person name="Wilke S.K."/>
            <person name="Ahren D."/>
            <person name="Au C.H."/>
            <person name="Birren B.W."/>
            <person name="Borodovsky M."/>
            <person name="Burns C."/>
            <person name="Canback B."/>
            <person name="Casselton L.A."/>
            <person name="Cheng C.K."/>
            <person name="Deng J."/>
            <person name="Dietrich F.S."/>
            <person name="Fargo D.C."/>
            <person name="Farman M.L."/>
            <person name="Gathman A.C."/>
            <person name="Goldberg J."/>
            <person name="Guigo R."/>
            <person name="Hoegger P.J."/>
            <person name="Hooker J.B."/>
            <person name="Huggins A."/>
            <person name="James T.Y."/>
            <person name="Kamada T."/>
            <person name="Kilaru S."/>
            <person name="Kodira C."/>
            <person name="Kues U."/>
            <person name="Kupfer D."/>
            <person name="Kwan H.S."/>
            <person name="Lomsadze A."/>
            <person name="Li W."/>
            <person name="Lilly W.W."/>
            <person name="Ma L.J."/>
            <person name="Mackey A.J."/>
            <person name="Manning G."/>
            <person name="Martin F."/>
            <person name="Muraguchi H."/>
            <person name="Natvig D.O."/>
            <person name="Palmerini H."/>
            <person name="Ramesh M.A."/>
            <person name="Rehmeyer C.J."/>
            <person name="Roe B.A."/>
            <person name="Shenoy N."/>
            <person name="Stanke M."/>
            <person name="Ter-Hovhannisyan V."/>
            <person name="Tunlid A."/>
            <person name="Velagapudi R."/>
            <person name="Vision T.J."/>
            <person name="Zeng Q."/>
            <person name="Zolan M.E."/>
            <person name="Pukkila P.J."/>
        </authorList>
    </citation>
    <scope>NUCLEOTIDE SEQUENCE [LARGE SCALE GENOMIC DNA]</scope>
    <source>
        <strain evidence="5">Okayama-7 / 130 / ATCC MYA-4618 / FGSC 9003</strain>
    </source>
</reference>
<dbReference type="GO" id="GO:0016787">
    <property type="term" value="F:hydrolase activity"/>
    <property type="evidence" value="ECO:0007669"/>
    <property type="project" value="InterPro"/>
</dbReference>
<protein>
    <recommendedName>
        <fullName evidence="3">Dienelactone hydrolase domain-containing protein</fullName>
    </recommendedName>
</protein>
<dbReference type="VEuPathDB" id="FungiDB:CC1G_15634"/>
<dbReference type="AlphaFoldDB" id="D6RN85"/>
<dbReference type="Proteomes" id="UP000001861">
    <property type="component" value="Unassembled WGS sequence"/>
</dbReference>
<evidence type="ECO:0000256" key="1">
    <source>
        <dbReference type="SAM" id="MobiDB-lite"/>
    </source>
</evidence>
<dbReference type="InterPro" id="IPR002925">
    <property type="entry name" value="Dienelactn_hydro"/>
</dbReference>
<evidence type="ECO:0000259" key="3">
    <source>
        <dbReference type="Pfam" id="PF01738"/>
    </source>
</evidence>
<feature type="domain" description="Dienelactone hydrolase" evidence="3">
    <location>
        <begin position="171"/>
        <end position="373"/>
    </location>
</feature>
<dbReference type="eggNOG" id="KOG3043">
    <property type="taxonomic scope" value="Eukaryota"/>
</dbReference>
<evidence type="ECO:0000313" key="4">
    <source>
        <dbReference type="EMBL" id="EFI27598.1"/>
    </source>
</evidence>
<keyword evidence="5" id="KW-1185">Reference proteome</keyword>
<dbReference type="InParanoid" id="D6RN85"/>
<dbReference type="KEGG" id="cci:CC1G_15634"/>
<evidence type="ECO:0000313" key="5">
    <source>
        <dbReference type="Proteomes" id="UP000001861"/>
    </source>
</evidence>
<feature type="region of interest" description="Disordered" evidence="1">
    <location>
        <begin position="59"/>
        <end position="78"/>
    </location>
</feature>
<accession>D6RN85</accession>
<proteinExistence type="predicted"/>
<dbReference type="OrthoDB" id="1393670at2759"/>
<organism evidence="4 5">
    <name type="scientific">Coprinopsis cinerea (strain Okayama-7 / 130 / ATCC MYA-4618 / FGSC 9003)</name>
    <name type="common">Inky cap fungus</name>
    <name type="synonym">Hormographiella aspergillata</name>
    <dbReference type="NCBI Taxonomy" id="240176"/>
    <lineage>
        <taxon>Eukaryota</taxon>
        <taxon>Fungi</taxon>
        <taxon>Dikarya</taxon>
        <taxon>Basidiomycota</taxon>
        <taxon>Agaricomycotina</taxon>
        <taxon>Agaricomycetes</taxon>
        <taxon>Agaricomycetidae</taxon>
        <taxon>Agaricales</taxon>
        <taxon>Agaricineae</taxon>
        <taxon>Psathyrellaceae</taxon>
        <taxon>Coprinopsis</taxon>
    </lineage>
</organism>
<name>D6RN85_COPC7</name>
<dbReference type="SUPFAM" id="SSF53474">
    <property type="entry name" value="alpha/beta-Hydrolases"/>
    <property type="match status" value="1"/>
</dbReference>
<feature type="chain" id="PRO_5003087470" description="Dienelactone hydrolase domain-containing protein" evidence="2">
    <location>
        <begin position="23"/>
        <end position="375"/>
    </location>
</feature>
<dbReference type="EMBL" id="AACS02000006">
    <property type="protein sequence ID" value="EFI27598.1"/>
    <property type="molecule type" value="Genomic_DNA"/>
</dbReference>
<keyword evidence="2" id="KW-0732">Signal</keyword>
<dbReference type="PANTHER" id="PTHR17630">
    <property type="entry name" value="DIENELACTONE HYDROLASE"/>
    <property type="match status" value="1"/>
</dbReference>
<sequence length="375" mass="41001">MARIRISTLLVAFLAFPLSTFAVPTAPHVARQDEGAVESAPAELPFPSVVPAEILAVEPIPTSEPLPEPTTEALSTDTPEVIPEPSLEEAAAELEAAQPQPLTADAIGEDGEIEAHSHSVESLVEDPVLLASVSRQCVKGAQYRGIAKGWNVTIAGIPTYYSKPPFNWFKPWGTPDKVILFYSDVYSVFSPNNFMLMDWYASKGYHVIGLDYFFGQPAQNFNLTDPVEIENWVTAQKVHVPVNAELRPTLHPARNTKFVSVGYCFGAPYSIEAAATNSVLAGALAQPAFLTESHFYNVQKPFMLSLAEIDMTFPTEARNRAMDILAAEKKVHFAQIFGGTEHGFATRADLTDPGAAWAKETSANSILDWFNRFTK</sequence>
<dbReference type="Pfam" id="PF01738">
    <property type="entry name" value="DLH"/>
    <property type="match status" value="1"/>
</dbReference>
<dbReference type="GeneID" id="9379145"/>
<dbReference type="PANTHER" id="PTHR17630:SF44">
    <property type="entry name" value="PROTEIN AIM2"/>
    <property type="match status" value="1"/>
</dbReference>
<gene>
    <name evidence="4" type="ORF">CC1G_15634</name>
</gene>
<dbReference type="Gene3D" id="3.40.50.1820">
    <property type="entry name" value="alpha/beta hydrolase"/>
    <property type="match status" value="1"/>
</dbReference>
<dbReference type="STRING" id="240176.D6RN85"/>
<dbReference type="RefSeq" id="XP_002911092.1">
    <property type="nucleotide sequence ID" value="XM_002911046.1"/>
</dbReference>
<evidence type="ECO:0000256" key="2">
    <source>
        <dbReference type="SAM" id="SignalP"/>
    </source>
</evidence>
<dbReference type="HOGENOM" id="CLU_054590_2_6_1"/>
<feature type="signal peptide" evidence="2">
    <location>
        <begin position="1"/>
        <end position="22"/>
    </location>
</feature>
<comment type="caution">
    <text evidence="4">The sequence shown here is derived from an EMBL/GenBank/DDBJ whole genome shotgun (WGS) entry which is preliminary data.</text>
</comment>
<dbReference type="InterPro" id="IPR029058">
    <property type="entry name" value="AB_hydrolase_fold"/>
</dbReference>